<evidence type="ECO:0000256" key="7">
    <source>
        <dbReference type="SAM" id="Phobius"/>
    </source>
</evidence>
<keyword evidence="5 7" id="KW-0472">Membrane</keyword>
<comment type="similarity">
    <text evidence="2">Belongs to the purine-cytosine permease (2.A.39) family.</text>
</comment>
<gene>
    <name evidence="8" type="ORF">HHSLTHF2_29350</name>
</gene>
<reference evidence="8 9" key="1">
    <citation type="submission" date="2020-03" db="EMBL/GenBank/DDBJ databases">
        <title>Complete Genome Sequence of Halomonas hydrothermalis Strain Slthf2, Halophilic Bacterium Isolated from Deep-Sea Hydrothermal-Vent Environments.</title>
        <authorList>
            <person name="Takeyama N."/>
            <person name="Huang M."/>
            <person name="Sato K."/>
            <person name="Galipon J."/>
            <person name="Arakawa K."/>
        </authorList>
    </citation>
    <scope>NUCLEOTIDE SEQUENCE [LARGE SCALE GENOMIC DNA]</scope>
    <source>
        <strain evidence="8 9">Slthf2</strain>
    </source>
</reference>
<dbReference type="GO" id="GO:0016020">
    <property type="term" value="C:membrane"/>
    <property type="evidence" value="ECO:0007669"/>
    <property type="project" value="UniProtKB-SubCell"/>
</dbReference>
<evidence type="ECO:0000256" key="2">
    <source>
        <dbReference type="ARBA" id="ARBA00008974"/>
    </source>
</evidence>
<evidence type="ECO:0000256" key="5">
    <source>
        <dbReference type="ARBA" id="ARBA00023136"/>
    </source>
</evidence>
<dbReference type="EMBL" id="AP022843">
    <property type="protein sequence ID" value="BCB09045.1"/>
    <property type="molecule type" value="Genomic_DNA"/>
</dbReference>
<comment type="subcellular location">
    <subcellularLocation>
        <location evidence="1">Membrane</location>
        <topology evidence="1">Multi-pass membrane protein</topology>
    </subcellularLocation>
</comment>
<feature type="transmembrane region" description="Helical" evidence="7">
    <location>
        <begin position="43"/>
        <end position="63"/>
    </location>
</feature>
<proteinExistence type="inferred from homology"/>
<evidence type="ECO:0000256" key="3">
    <source>
        <dbReference type="ARBA" id="ARBA00022692"/>
    </source>
</evidence>
<feature type="compositionally biased region" description="Polar residues" evidence="6">
    <location>
        <begin position="1"/>
        <end position="20"/>
    </location>
</feature>
<evidence type="ECO:0008006" key="10">
    <source>
        <dbReference type="Google" id="ProtNLM"/>
    </source>
</evidence>
<dbReference type="GO" id="GO:0022857">
    <property type="term" value="F:transmembrane transporter activity"/>
    <property type="evidence" value="ECO:0007669"/>
    <property type="project" value="InterPro"/>
</dbReference>
<accession>A0A6F8U806</accession>
<feature type="transmembrane region" description="Helical" evidence="7">
    <location>
        <begin position="69"/>
        <end position="89"/>
    </location>
</feature>
<dbReference type="InterPro" id="IPR001248">
    <property type="entry name" value="Pur-cyt_permease"/>
</dbReference>
<keyword evidence="9" id="KW-1185">Reference proteome</keyword>
<evidence type="ECO:0000313" key="9">
    <source>
        <dbReference type="Proteomes" id="UP000502259"/>
    </source>
</evidence>
<protein>
    <recommendedName>
        <fullName evidence="10">Cytosine permease</fullName>
    </recommendedName>
</protein>
<evidence type="ECO:0000313" key="8">
    <source>
        <dbReference type="EMBL" id="BCB09045.1"/>
    </source>
</evidence>
<dbReference type="AlphaFoldDB" id="A0A6F8U806"/>
<dbReference type="Pfam" id="PF02133">
    <property type="entry name" value="Transp_cyt_pur"/>
    <property type="match status" value="1"/>
</dbReference>
<feature type="region of interest" description="Disordered" evidence="6">
    <location>
        <begin position="1"/>
        <end position="23"/>
    </location>
</feature>
<evidence type="ECO:0000256" key="6">
    <source>
        <dbReference type="SAM" id="MobiDB-lite"/>
    </source>
</evidence>
<evidence type="ECO:0000256" key="4">
    <source>
        <dbReference type="ARBA" id="ARBA00022989"/>
    </source>
</evidence>
<dbReference type="Proteomes" id="UP000502259">
    <property type="component" value="Chromosome"/>
</dbReference>
<dbReference type="Gene3D" id="1.10.4160.10">
    <property type="entry name" value="Hydantoin permease"/>
    <property type="match status" value="1"/>
</dbReference>
<organism evidence="8 9">
    <name type="scientific">Halomonas hydrothermalis</name>
    <dbReference type="NCBI Taxonomy" id="115561"/>
    <lineage>
        <taxon>Bacteria</taxon>
        <taxon>Pseudomonadati</taxon>
        <taxon>Pseudomonadota</taxon>
        <taxon>Gammaproteobacteria</taxon>
        <taxon>Oceanospirillales</taxon>
        <taxon>Halomonadaceae</taxon>
        <taxon>Halomonas</taxon>
    </lineage>
</organism>
<keyword evidence="4 7" id="KW-1133">Transmembrane helix</keyword>
<name>A0A6F8U806_9GAMM</name>
<sequence>MSNSNPALTSQEPPAANTATADKAIGAESLAPQSTRIMGRTSYFLAWFGGCVSIGTFAMGSSVVGTLNLLQATLAIAIGCFVIHADLGFRAAADQGQGGFPITPLGNDGAVARE</sequence>
<evidence type="ECO:0000256" key="1">
    <source>
        <dbReference type="ARBA" id="ARBA00004141"/>
    </source>
</evidence>
<keyword evidence="3 7" id="KW-0812">Transmembrane</keyword>